<dbReference type="Proteomes" id="UP000000707">
    <property type="component" value="Unassembled WGS sequence"/>
</dbReference>
<dbReference type="EMBL" id="GL996528">
    <property type="protein sequence ID" value="EGV60232.1"/>
    <property type="molecule type" value="Genomic_DNA"/>
</dbReference>
<keyword evidence="2" id="KW-1185">Reference proteome</keyword>
<protein>
    <submittedName>
        <fullName evidence="1">Uncharacterized protein</fullName>
    </submittedName>
</protein>
<dbReference type="HOGENOM" id="CLU_2849482_0_0_1"/>
<sequence>MAETVYNWAEECTIRNIGHVEPPYLAKRIDLSLLNSRCQVILDPDFLKSVFPKPFALYHKIFSFS</sequence>
<proteinExistence type="predicted"/>
<dbReference type="AlphaFoldDB" id="G3BCX7"/>
<gene>
    <name evidence="1" type="ORF">CANTEDRAFT_116285</name>
</gene>
<accession>G3BCX7</accession>
<evidence type="ECO:0000313" key="2">
    <source>
        <dbReference type="Proteomes" id="UP000000707"/>
    </source>
</evidence>
<name>G3BCX7_CANTC</name>
<organism evidence="2">
    <name type="scientific">Candida tenuis (strain ATCC 10573 / BCRC 21748 / CBS 615 / JCM 9827 / NBRC 10315 / NRRL Y-1498 / VKM Y-70)</name>
    <name type="common">Yeast</name>
    <name type="synonym">Yamadazyma tenuis</name>
    <dbReference type="NCBI Taxonomy" id="590646"/>
    <lineage>
        <taxon>Eukaryota</taxon>
        <taxon>Fungi</taxon>
        <taxon>Dikarya</taxon>
        <taxon>Ascomycota</taxon>
        <taxon>Saccharomycotina</taxon>
        <taxon>Pichiomycetes</taxon>
        <taxon>Debaryomycetaceae</taxon>
        <taxon>Yamadazyma</taxon>
    </lineage>
</organism>
<reference evidence="1 2" key="1">
    <citation type="journal article" date="2011" name="Proc. Natl. Acad. Sci. U.S.A.">
        <title>Comparative genomics of xylose-fermenting fungi for enhanced biofuel production.</title>
        <authorList>
            <person name="Wohlbach D.J."/>
            <person name="Kuo A."/>
            <person name="Sato T.K."/>
            <person name="Potts K.M."/>
            <person name="Salamov A.A."/>
            <person name="LaButti K.M."/>
            <person name="Sun H."/>
            <person name="Clum A."/>
            <person name="Pangilinan J.L."/>
            <person name="Lindquist E.A."/>
            <person name="Lucas S."/>
            <person name="Lapidus A."/>
            <person name="Jin M."/>
            <person name="Gunawan C."/>
            <person name="Balan V."/>
            <person name="Dale B.E."/>
            <person name="Jeffries T.W."/>
            <person name="Zinkel R."/>
            <person name="Barry K.W."/>
            <person name="Grigoriev I.V."/>
            <person name="Gasch A.P."/>
        </authorList>
    </citation>
    <scope>NUCLEOTIDE SEQUENCE [LARGE SCALE GENOMIC DNA]</scope>
    <source>
        <strain evidence="2">ATCC 10573 / BCRC 21748 / CBS 615 / JCM 9827 / NBRC 10315 / NRRL Y-1498 / VKM Y-70</strain>
    </source>
</reference>
<evidence type="ECO:0000313" key="1">
    <source>
        <dbReference type="EMBL" id="EGV60232.1"/>
    </source>
</evidence>